<dbReference type="InterPro" id="IPR016463">
    <property type="entry name" value="RnfB/RsxB_Proteobac"/>
</dbReference>
<evidence type="ECO:0000256" key="6">
    <source>
        <dbReference type="ARBA" id="ARBA00022737"/>
    </source>
</evidence>
<dbReference type="GO" id="GO:0005886">
    <property type="term" value="C:plasma membrane"/>
    <property type="evidence" value="ECO:0007669"/>
    <property type="project" value="UniProtKB-SubCell"/>
</dbReference>
<evidence type="ECO:0000256" key="11">
    <source>
        <dbReference type="ARBA" id="ARBA00023136"/>
    </source>
</evidence>
<sequence length="195" mass="19857">MLIAVGSLTAMGVALGGLLGVAARLLAVEEDPLEVELQAMLPGSQCGQCGFVGCAQAAAALARGEAPVTLCPPGGKAVAEQLARRLGVTVDLSDHALHVPVYASIDEALCIGCTRCIKECSVDGIIGASKLMHTVVADACHGCGKCALVCPTDAIRMLEVPVTLAAWHWPKPSIDGASPPRTAPRVEDAGRTALA</sequence>
<keyword evidence="11 12" id="KW-0472">Membrane</keyword>
<dbReference type="PANTHER" id="PTHR42859:SF3">
    <property type="entry name" value="ION-TRANSLOCATING OXIDOREDUCTASE COMPLEX SUBUNIT B"/>
    <property type="match status" value="1"/>
</dbReference>
<evidence type="ECO:0000313" key="18">
    <source>
        <dbReference type="Proteomes" id="UP000295717"/>
    </source>
</evidence>
<comment type="caution">
    <text evidence="17">The sequence shown here is derived from an EMBL/GenBank/DDBJ whole genome shotgun (WGS) entry which is preliminary data.</text>
</comment>
<dbReference type="InterPro" id="IPR017896">
    <property type="entry name" value="4Fe4S_Fe-S-bd"/>
</dbReference>
<dbReference type="GO" id="GO:0022900">
    <property type="term" value="P:electron transport chain"/>
    <property type="evidence" value="ECO:0007669"/>
    <property type="project" value="UniProtKB-UniRule"/>
</dbReference>
<feature type="binding site" evidence="12 13">
    <location>
        <position position="46"/>
    </location>
    <ligand>
        <name>[4Fe-4S] cluster</name>
        <dbReference type="ChEBI" id="CHEBI:49883"/>
        <label>1</label>
    </ligand>
</feature>
<dbReference type="PROSITE" id="PS51379">
    <property type="entry name" value="4FE4S_FER_2"/>
    <property type="match status" value="2"/>
</dbReference>
<dbReference type="HAMAP" id="MF_00463">
    <property type="entry name" value="RsxB_RnfB"/>
    <property type="match status" value="1"/>
</dbReference>
<feature type="binding site" evidence="12 13">
    <location>
        <position position="54"/>
    </location>
    <ligand>
        <name>[4Fe-4S] cluster</name>
        <dbReference type="ChEBI" id="CHEBI:49883"/>
        <label>1</label>
    </ligand>
</feature>
<dbReference type="EMBL" id="SMAO01000009">
    <property type="protein sequence ID" value="TCT19283.1"/>
    <property type="molecule type" value="Genomic_DNA"/>
</dbReference>
<evidence type="ECO:0000256" key="13">
    <source>
        <dbReference type="PIRSR" id="PIRSR005784-1"/>
    </source>
</evidence>
<keyword evidence="4 12" id="KW-0997">Cell inner membrane</keyword>
<feature type="binding site" evidence="12 13">
    <location>
        <position position="71"/>
    </location>
    <ligand>
        <name>[4Fe-4S] cluster</name>
        <dbReference type="ChEBI" id="CHEBI:49883"/>
        <label>1</label>
    </ligand>
</feature>
<feature type="domain" description="4Fe-4S" evidence="16">
    <location>
        <begin position="29"/>
        <end position="88"/>
    </location>
</feature>
<dbReference type="GO" id="GO:0009055">
    <property type="term" value="F:electron transfer activity"/>
    <property type="evidence" value="ECO:0007669"/>
    <property type="project" value="InterPro"/>
</dbReference>
<evidence type="ECO:0000256" key="8">
    <source>
        <dbReference type="ARBA" id="ARBA00022982"/>
    </source>
</evidence>
<keyword evidence="2 12" id="KW-1003">Cell membrane</keyword>
<feature type="binding site" evidence="12 13">
    <location>
        <position position="146"/>
    </location>
    <ligand>
        <name>[4Fe-4S] cluster</name>
        <dbReference type="ChEBI" id="CHEBI:49883"/>
        <label>3</label>
    </ligand>
</feature>
<dbReference type="Gene3D" id="1.10.15.40">
    <property type="entry name" value="Electron transport complex subunit B, putative Fe-S cluster"/>
    <property type="match status" value="1"/>
</dbReference>
<evidence type="ECO:0000259" key="16">
    <source>
        <dbReference type="PROSITE" id="PS51656"/>
    </source>
</evidence>
<keyword evidence="8 12" id="KW-0249">Electron transport</keyword>
<evidence type="ECO:0000256" key="3">
    <source>
        <dbReference type="ARBA" id="ARBA00022485"/>
    </source>
</evidence>
<dbReference type="NCBIfam" id="TIGR01944">
    <property type="entry name" value="rnfB"/>
    <property type="match status" value="1"/>
</dbReference>
<comment type="subunit">
    <text evidence="12">The complex is composed of six subunits: RnfA, RnfB, RnfC, RnfD, RnfE and RnfG.</text>
</comment>
<comment type="similarity">
    <text evidence="12">Belongs to the 4Fe4S bacterial-type ferredoxin family. RnfB subfamily.</text>
</comment>
<evidence type="ECO:0000256" key="14">
    <source>
        <dbReference type="SAM" id="MobiDB-lite"/>
    </source>
</evidence>
<dbReference type="SUPFAM" id="SSF54862">
    <property type="entry name" value="4Fe-4S ferredoxins"/>
    <property type="match status" value="1"/>
</dbReference>
<dbReference type="EC" id="7.-.-.-" evidence="12"/>
<comment type="caution">
    <text evidence="12">Lacks conserved residue(s) required for the propagation of feature annotation.</text>
</comment>
<evidence type="ECO:0000259" key="15">
    <source>
        <dbReference type="PROSITE" id="PS51379"/>
    </source>
</evidence>
<proteinExistence type="inferred from homology"/>
<evidence type="ECO:0000256" key="12">
    <source>
        <dbReference type="HAMAP-Rule" id="MF_00463"/>
    </source>
</evidence>
<name>A0A4R3MX24_9GAMM</name>
<organism evidence="17 18">
    <name type="scientific">Thiobaca trueperi</name>
    <dbReference type="NCBI Taxonomy" id="127458"/>
    <lineage>
        <taxon>Bacteria</taxon>
        <taxon>Pseudomonadati</taxon>
        <taxon>Pseudomonadota</taxon>
        <taxon>Gammaproteobacteria</taxon>
        <taxon>Chromatiales</taxon>
        <taxon>Chromatiaceae</taxon>
        <taxon>Thiobaca</taxon>
    </lineage>
</organism>
<dbReference type="InterPro" id="IPR010207">
    <property type="entry name" value="Elect_transpt_cplx_RnfB/RsxB"/>
</dbReference>
<evidence type="ECO:0000256" key="9">
    <source>
        <dbReference type="ARBA" id="ARBA00023004"/>
    </source>
</evidence>
<comment type="subcellular location">
    <subcellularLocation>
        <location evidence="12">Cell inner membrane</location>
    </subcellularLocation>
</comment>
<evidence type="ECO:0000256" key="2">
    <source>
        <dbReference type="ARBA" id="ARBA00022475"/>
    </source>
</evidence>
<feature type="binding site" evidence="12 13">
    <location>
        <position position="120"/>
    </location>
    <ligand>
        <name>[4Fe-4S] cluster</name>
        <dbReference type="ChEBI" id="CHEBI:49883"/>
        <label>3</label>
    </ligand>
</feature>
<comment type="cofactor">
    <cofactor evidence="12 13">
        <name>[4Fe-4S] cluster</name>
        <dbReference type="ChEBI" id="CHEBI:49883"/>
    </cofactor>
    <text evidence="12 13">Binds 3 [4Fe-4S] clusters.</text>
</comment>
<feature type="compositionally biased region" description="Basic and acidic residues" evidence="14">
    <location>
        <begin position="184"/>
        <end position="195"/>
    </location>
</feature>
<feature type="domain" description="4Fe-4S ferredoxin-type" evidence="15">
    <location>
        <begin position="101"/>
        <end position="130"/>
    </location>
</feature>
<dbReference type="Pfam" id="PF04060">
    <property type="entry name" value="FeS"/>
    <property type="match status" value="1"/>
</dbReference>
<dbReference type="PIRSF" id="PIRSF005784">
    <property type="entry name" value="Elect_transpt_RnfB"/>
    <property type="match status" value="1"/>
</dbReference>
<dbReference type="RefSeq" id="WP_132978264.1">
    <property type="nucleotide sequence ID" value="NZ_SMAO01000009.1"/>
</dbReference>
<evidence type="ECO:0000256" key="10">
    <source>
        <dbReference type="ARBA" id="ARBA00023014"/>
    </source>
</evidence>
<feature type="domain" description="4Fe-4S ferredoxin-type" evidence="15">
    <location>
        <begin position="131"/>
        <end position="160"/>
    </location>
</feature>
<keyword evidence="5 12" id="KW-0479">Metal-binding</keyword>
<comment type="function">
    <text evidence="12">Part of a membrane-bound complex that couples electron transfer with translocation of ions across the membrane.</text>
</comment>
<feature type="binding site" evidence="12 13">
    <location>
        <position position="140"/>
    </location>
    <ligand>
        <name>[4Fe-4S] cluster</name>
        <dbReference type="ChEBI" id="CHEBI:49883"/>
        <label>3</label>
    </ligand>
</feature>
<dbReference type="PROSITE" id="PS51656">
    <property type="entry name" value="4FE4S"/>
    <property type="match status" value="1"/>
</dbReference>
<dbReference type="InterPro" id="IPR017900">
    <property type="entry name" value="4Fe4S_Fe_S_CS"/>
</dbReference>
<protein>
    <recommendedName>
        <fullName evidence="12">Ion-translocating oxidoreductase complex subunit B</fullName>
        <ecNumber evidence="12">7.-.-.-</ecNumber>
    </recommendedName>
    <alternativeName>
        <fullName evidence="12">Rnf electron transport complex subunit B</fullName>
    </alternativeName>
</protein>
<dbReference type="AlphaFoldDB" id="A0A4R3MX24"/>
<keyword evidence="9 12" id="KW-0408">Iron</keyword>
<dbReference type="OrthoDB" id="9789936at2"/>
<feature type="binding site" evidence="12 13">
    <location>
        <position position="110"/>
    </location>
    <ligand>
        <name>[4Fe-4S] cluster</name>
        <dbReference type="ChEBI" id="CHEBI:49883"/>
        <label>2</label>
    </ligand>
</feature>
<dbReference type="Proteomes" id="UP000295717">
    <property type="component" value="Unassembled WGS sequence"/>
</dbReference>
<keyword evidence="6 12" id="KW-0677">Repeat</keyword>
<evidence type="ECO:0000256" key="5">
    <source>
        <dbReference type="ARBA" id="ARBA00022723"/>
    </source>
</evidence>
<gene>
    <name evidence="12" type="primary">rnfB</name>
    <name evidence="17" type="ORF">EDC35_109163</name>
</gene>
<evidence type="ECO:0000256" key="1">
    <source>
        <dbReference type="ARBA" id="ARBA00022448"/>
    </source>
</evidence>
<reference evidence="17 18" key="1">
    <citation type="submission" date="2019-03" db="EMBL/GenBank/DDBJ databases">
        <title>Genomic Encyclopedia of Type Strains, Phase IV (KMG-IV): sequencing the most valuable type-strain genomes for metagenomic binning, comparative biology and taxonomic classification.</title>
        <authorList>
            <person name="Goeker M."/>
        </authorList>
    </citation>
    <scope>NUCLEOTIDE SEQUENCE [LARGE SCALE GENOMIC DNA]</scope>
    <source>
        <strain evidence="17 18">DSM 13587</strain>
    </source>
</reference>
<dbReference type="GO" id="GO:0046872">
    <property type="term" value="F:metal ion binding"/>
    <property type="evidence" value="ECO:0007669"/>
    <property type="project" value="UniProtKB-KW"/>
</dbReference>
<keyword evidence="18" id="KW-1185">Reference proteome</keyword>
<evidence type="ECO:0000313" key="17">
    <source>
        <dbReference type="EMBL" id="TCT19283.1"/>
    </source>
</evidence>
<keyword evidence="10 12" id="KW-0411">Iron-sulfur</keyword>
<dbReference type="InterPro" id="IPR007202">
    <property type="entry name" value="4Fe-4S_dom"/>
</dbReference>
<keyword evidence="1 12" id="KW-0813">Transport</keyword>
<feature type="region of interest" description="Disordered" evidence="14">
    <location>
        <begin position="175"/>
        <end position="195"/>
    </location>
</feature>
<feature type="binding site" evidence="12 13">
    <location>
        <position position="49"/>
    </location>
    <ligand>
        <name>[4Fe-4S] cluster</name>
        <dbReference type="ChEBI" id="CHEBI:49883"/>
        <label>1</label>
    </ligand>
</feature>
<dbReference type="PANTHER" id="PTHR42859">
    <property type="entry name" value="OXIDOREDUCTASE"/>
    <property type="match status" value="1"/>
</dbReference>
<feature type="binding site" evidence="12 13">
    <location>
        <position position="150"/>
    </location>
    <ligand>
        <name>[4Fe-4S] cluster</name>
        <dbReference type="ChEBI" id="CHEBI:49883"/>
        <label>2</label>
    </ligand>
</feature>
<keyword evidence="7 12" id="KW-1278">Translocase</keyword>
<keyword evidence="3 12" id="KW-0004">4Fe-4S</keyword>
<dbReference type="Gene3D" id="3.30.70.20">
    <property type="match status" value="1"/>
</dbReference>
<feature type="binding site" evidence="12 13">
    <location>
        <position position="116"/>
    </location>
    <ligand>
        <name>[4Fe-4S] cluster</name>
        <dbReference type="ChEBI" id="CHEBI:49883"/>
        <label>2</label>
    </ligand>
</feature>
<dbReference type="PROSITE" id="PS00198">
    <property type="entry name" value="4FE4S_FER_1"/>
    <property type="match status" value="1"/>
</dbReference>
<accession>A0A4R3MX24</accession>
<feature type="binding site" evidence="12 13">
    <location>
        <position position="143"/>
    </location>
    <ligand>
        <name>[4Fe-4S] cluster</name>
        <dbReference type="ChEBI" id="CHEBI:49883"/>
        <label>3</label>
    </ligand>
</feature>
<feature type="region of interest" description="Hydrophobic" evidence="12">
    <location>
        <begin position="1"/>
        <end position="23"/>
    </location>
</feature>
<feature type="binding site" evidence="12 13">
    <location>
        <position position="113"/>
    </location>
    <ligand>
        <name>[4Fe-4S] cluster</name>
        <dbReference type="ChEBI" id="CHEBI:49883"/>
        <label>2</label>
    </ligand>
</feature>
<dbReference type="Pfam" id="PF14697">
    <property type="entry name" value="Fer4_21"/>
    <property type="match status" value="1"/>
</dbReference>
<evidence type="ECO:0000256" key="4">
    <source>
        <dbReference type="ARBA" id="ARBA00022519"/>
    </source>
</evidence>
<dbReference type="GO" id="GO:0051539">
    <property type="term" value="F:4 iron, 4 sulfur cluster binding"/>
    <property type="evidence" value="ECO:0007669"/>
    <property type="project" value="UniProtKB-UniRule"/>
</dbReference>
<dbReference type="InterPro" id="IPR050294">
    <property type="entry name" value="RnfB_subfamily"/>
</dbReference>
<evidence type="ECO:0000256" key="7">
    <source>
        <dbReference type="ARBA" id="ARBA00022967"/>
    </source>
</evidence>